<dbReference type="AlphaFoldDB" id="A0A2I2L0H3"/>
<keyword evidence="2" id="KW-1185">Reference proteome</keyword>
<dbReference type="EMBL" id="FZMO01000536">
    <property type="protein sequence ID" value="SNQ51421.1"/>
    <property type="molecule type" value="Genomic_DNA"/>
</dbReference>
<organism evidence="1 2">
    <name type="scientific">Frankia canadensis</name>
    <dbReference type="NCBI Taxonomy" id="1836972"/>
    <lineage>
        <taxon>Bacteria</taxon>
        <taxon>Bacillati</taxon>
        <taxon>Actinomycetota</taxon>
        <taxon>Actinomycetes</taxon>
        <taxon>Frankiales</taxon>
        <taxon>Frankiaceae</taxon>
        <taxon>Frankia</taxon>
    </lineage>
</organism>
<reference evidence="1 2" key="1">
    <citation type="submission" date="2017-06" db="EMBL/GenBank/DDBJ databases">
        <authorList>
            <person name="Kim H.J."/>
            <person name="Triplett B.A."/>
        </authorList>
    </citation>
    <scope>NUCLEOTIDE SEQUENCE [LARGE SCALE GENOMIC DNA]</scope>
    <source>
        <strain evidence="1">FRACA_ARgP5</strain>
    </source>
</reference>
<dbReference type="Proteomes" id="UP000234331">
    <property type="component" value="Unassembled WGS sequence"/>
</dbReference>
<sequence>MFATRCRCQSQALPAYGKAAPYSSFWQRQRDHGLRLPDCLAAPGLGAHGCARERAGRWRLTDRAWRARVVGAGRGSRRAAFGMRRRVHRMERVDASSPLGGSAHSLWKTLWTASGAAGGRRRGQPVDNRGIACGGTTWSLGTAPWSVDIHCANPQRHPQDLHRSDGPLTCENVSYPQHPQALLPPLKEISPRKIKN</sequence>
<gene>
    <name evidence="1" type="ORF">FRACA_70037</name>
</gene>
<proteinExistence type="predicted"/>
<accession>A0A2I2L0H3</accession>
<protein>
    <submittedName>
        <fullName evidence="1">Uncharacterized protein</fullName>
    </submittedName>
</protein>
<evidence type="ECO:0000313" key="2">
    <source>
        <dbReference type="Proteomes" id="UP000234331"/>
    </source>
</evidence>
<name>A0A2I2L0H3_9ACTN</name>
<evidence type="ECO:0000313" key="1">
    <source>
        <dbReference type="EMBL" id="SNQ51421.1"/>
    </source>
</evidence>